<dbReference type="Proteomes" id="UP001497522">
    <property type="component" value="Unassembled WGS sequence"/>
</dbReference>
<reference evidence="1" key="1">
    <citation type="submission" date="2024-03" db="EMBL/GenBank/DDBJ databases">
        <authorList>
            <consortium name="ELIXIR-Norway"/>
            <consortium name="Elixir Norway"/>
        </authorList>
    </citation>
    <scope>NUCLEOTIDE SEQUENCE</scope>
</reference>
<protein>
    <submittedName>
        <fullName evidence="1">Uncharacterized protein</fullName>
    </submittedName>
</protein>
<keyword evidence="2" id="KW-1185">Reference proteome</keyword>
<gene>
    <name evidence="1" type="ORF">CSSPJE1EN2_LOCUS25202</name>
</gene>
<organism evidence="1 2">
    <name type="scientific">Sphagnum jensenii</name>
    <dbReference type="NCBI Taxonomy" id="128206"/>
    <lineage>
        <taxon>Eukaryota</taxon>
        <taxon>Viridiplantae</taxon>
        <taxon>Streptophyta</taxon>
        <taxon>Embryophyta</taxon>
        <taxon>Bryophyta</taxon>
        <taxon>Sphagnophytina</taxon>
        <taxon>Sphagnopsida</taxon>
        <taxon>Sphagnales</taxon>
        <taxon>Sphagnaceae</taxon>
        <taxon>Sphagnum</taxon>
    </lineage>
</organism>
<dbReference type="EMBL" id="CAXHBF010000138">
    <property type="protein sequence ID" value="CAK9855270.1"/>
    <property type="molecule type" value="Genomic_DNA"/>
</dbReference>
<sequence length="121" mass="13616">MGPNKALLTAQCPVLRPDVYLMAHQAHNCLRMLEDGALLGLYDSFQRQVHQGSAERVQLPFQDREVALDRRRVGKDGREATTECAETFEPGDTVPCVIEQRIDVVLVNHVPHVLVITIHLH</sequence>
<name>A0ABP0ZXH7_9BRYO</name>
<comment type="caution">
    <text evidence="1">The sequence shown here is derived from an EMBL/GenBank/DDBJ whole genome shotgun (WGS) entry which is preliminary data.</text>
</comment>
<proteinExistence type="predicted"/>
<evidence type="ECO:0000313" key="2">
    <source>
        <dbReference type="Proteomes" id="UP001497522"/>
    </source>
</evidence>
<accession>A0ABP0ZXH7</accession>
<evidence type="ECO:0000313" key="1">
    <source>
        <dbReference type="EMBL" id="CAK9855270.1"/>
    </source>
</evidence>